<gene>
    <name evidence="6" type="ORF">HY220_02645</name>
</gene>
<evidence type="ECO:0000256" key="4">
    <source>
        <dbReference type="ARBA" id="ARBA00023136"/>
    </source>
</evidence>
<dbReference type="Proteomes" id="UP000808388">
    <property type="component" value="Unassembled WGS sequence"/>
</dbReference>
<evidence type="ECO:0000256" key="1">
    <source>
        <dbReference type="ARBA" id="ARBA00004127"/>
    </source>
</evidence>
<dbReference type="Pfam" id="PF01988">
    <property type="entry name" value="VIT1"/>
    <property type="match status" value="2"/>
</dbReference>
<feature type="transmembrane region" description="Helical" evidence="5">
    <location>
        <begin position="145"/>
        <end position="165"/>
    </location>
</feature>
<feature type="transmembrane region" description="Helical" evidence="5">
    <location>
        <begin position="44"/>
        <end position="65"/>
    </location>
</feature>
<dbReference type="GO" id="GO:0012505">
    <property type="term" value="C:endomembrane system"/>
    <property type="evidence" value="ECO:0007669"/>
    <property type="project" value="UniProtKB-SubCell"/>
</dbReference>
<dbReference type="GO" id="GO:0005384">
    <property type="term" value="F:manganese ion transmembrane transporter activity"/>
    <property type="evidence" value="ECO:0007669"/>
    <property type="project" value="InterPro"/>
</dbReference>
<evidence type="ECO:0000256" key="5">
    <source>
        <dbReference type="SAM" id="Phobius"/>
    </source>
</evidence>
<feature type="transmembrane region" description="Helical" evidence="5">
    <location>
        <begin position="114"/>
        <end position="133"/>
    </location>
</feature>
<evidence type="ECO:0000256" key="2">
    <source>
        <dbReference type="ARBA" id="ARBA00022692"/>
    </source>
</evidence>
<evidence type="ECO:0000313" key="7">
    <source>
        <dbReference type="Proteomes" id="UP000808388"/>
    </source>
</evidence>
<dbReference type="CDD" id="cd01059">
    <property type="entry name" value="CCC1_like"/>
    <property type="match status" value="1"/>
</dbReference>
<evidence type="ECO:0000313" key="6">
    <source>
        <dbReference type="EMBL" id="MBI3627619.1"/>
    </source>
</evidence>
<dbReference type="PANTHER" id="PTHR31851">
    <property type="entry name" value="FE(2+)/MN(2+) TRANSPORTER PCL1"/>
    <property type="match status" value="1"/>
</dbReference>
<keyword evidence="4 5" id="KW-0472">Membrane</keyword>
<reference evidence="6" key="1">
    <citation type="submission" date="2020-07" db="EMBL/GenBank/DDBJ databases">
        <title>Huge and variable diversity of episymbiotic CPR bacteria and DPANN archaea in groundwater ecosystems.</title>
        <authorList>
            <person name="He C.Y."/>
            <person name="Keren R."/>
            <person name="Whittaker M."/>
            <person name="Farag I.F."/>
            <person name="Doudna J."/>
            <person name="Cate J.H.D."/>
            <person name="Banfield J.F."/>
        </authorList>
    </citation>
    <scope>NUCLEOTIDE SEQUENCE</scope>
    <source>
        <strain evidence="6">NC_groundwater_972_Pr1_S-0.2um_49_27</strain>
    </source>
</reference>
<keyword evidence="2 5" id="KW-0812">Transmembrane</keyword>
<evidence type="ECO:0000256" key="3">
    <source>
        <dbReference type="ARBA" id="ARBA00022989"/>
    </source>
</evidence>
<dbReference type="AlphaFoldDB" id="A0A9D6LTW6"/>
<proteinExistence type="predicted"/>
<organism evidence="6 7">
    <name type="scientific">Candidatus Sungiibacteriota bacterium</name>
    <dbReference type="NCBI Taxonomy" id="2750080"/>
    <lineage>
        <taxon>Bacteria</taxon>
        <taxon>Candidatus Sungiibacteriota</taxon>
    </lineage>
</organism>
<comment type="subcellular location">
    <subcellularLocation>
        <location evidence="1">Endomembrane system</location>
        <topology evidence="1">Multi-pass membrane protein</topology>
    </subcellularLocation>
</comment>
<name>A0A9D6LTW6_9BACT</name>
<dbReference type="InterPro" id="IPR008217">
    <property type="entry name" value="Ccc1_fam"/>
</dbReference>
<sequence>MAQRTKQQSEIYLRNFIFGVEDSLVSTVGLLAGVAEAGSSRGVILVTGMVYIVVEAFSMAVGSFLSEHSIEEYEGDAKSVSRSIIGASTMFLSFVIAGLIPLFPYLVLSLQTGFFLSIIVSLLALLLLGILNAQFSNKSWIYKSIEMVVIGGAAIAIGLVAGKLFRIA</sequence>
<dbReference type="GO" id="GO:0030026">
    <property type="term" value="P:intracellular manganese ion homeostasis"/>
    <property type="evidence" value="ECO:0007669"/>
    <property type="project" value="InterPro"/>
</dbReference>
<comment type="caution">
    <text evidence="6">The sequence shown here is derived from an EMBL/GenBank/DDBJ whole genome shotgun (WGS) entry which is preliminary data.</text>
</comment>
<keyword evidence="3 5" id="KW-1133">Transmembrane helix</keyword>
<dbReference type="EMBL" id="JACQCQ010000009">
    <property type="protein sequence ID" value="MBI3627619.1"/>
    <property type="molecule type" value="Genomic_DNA"/>
</dbReference>
<protein>
    <submittedName>
        <fullName evidence="6">VIT1/CCC1 transporter family protein</fullName>
    </submittedName>
</protein>
<accession>A0A9D6LTW6</accession>
<feature type="transmembrane region" description="Helical" evidence="5">
    <location>
        <begin position="85"/>
        <end position="108"/>
    </location>
</feature>